<keyword evidence="7" id="KW-0812">Transmembrane</keyword>
<dbReference type="InterPro" id="IPR013766">
    <property type="entry name" value="Thioredoxin_domain"/>
</dbReference>
<dbReference type="Gene3D" id="1.10.760.10">
    <property type="entry name" value="Cytochrome c-like domain"/>
    <property type="match status" value="1"/>
</dbReference>
<proteinExistence type="inferred from homology"/>
<feature type="domain" description="Cytochrome c" evidence="8">
    <location>
        <begin position="223"/>
        <end position="322"/>
    </location>
</feature>
<evidence type="ECO:0000259" key="8">
    <source>
        <dbReference type="PROSITE" id="PS51007"/>
    </source>
</evidence>
<dbReference type="PROSITE" id="PS51007">
    <property type="entry name" value="CYTC"/>
    <property type="match status" value="1"/>
</dbReference>
<keyword evidence="7" id="KW-0472">Membrane</keyword>
<evidence type="ECO:0000256" key="3">
    <source>
        <dbReference type="ARBA" id="ARBA00022723"/>
    </source>
</evidence>
<sequence>MEKGKRSIYLSLGVALILLLAVGGWQLWRSTDGKTRDAEGSWGSEYFPNVPLVDQDGRKVRFFDDLIRGKVVLVNFIFTGCGDSCPLETARLRQVQKLLGDRVGTEIFFYSISIDPISDTPEVLKRFAGKFNVGPGWQFLTGDIEQITLLRERLGLLMPNEDPGKLSAHTLSVVIGNQNTNQWMKVSPFENPYILADKLGNTLQNWKHSNPAGNDYASAPQIRPPSAGEQLYRTRCSSCHTLGPVDGALADMRGIGPDLLGVTRARDHAWLKRWIKEPDVMLAEKDPLAVQLYEQYNRVEMPNLRLNDGDIEALLTYMEEETRRIQPQASAAQ</sequence>
<keyword evidence="5" id="KW-0186">Copper</keyword>
<evidence type="ECO:0000259" key="9">
    <source>
        <dbReference type="PROSITE" id="PS51352"/>
    </source>
</evidence>
<dbReference type="PANTHER" id="PTHR12151:SF5">
    <property type="entry name" value="AT19154P"/>
    <property type="match status" value="1"/>
</dbReference>
<dbReference type="InterPro" id="IPR036249">
    <property type="entry name" value="Thioredoxin-like_sf"/>
</dbReference>
<dbReference type="Gene3D" id="3.40.30.10">
    <property type="entry name" value="Glutaredoxin"/>
    <property type="match status" value="1"/>
</dbReference>
<evidence type="ECO:0000256" key="6">
    <source>
        <dbReference type="PROSITE-ProRule" id="PRU00433"/>
    </source>
</evidence>
<evidence type="ECO:0000256" key="4">
    <source>
        <dbReference type="ARBA" id="ARBA00023004"/>
    </source>
</evidence>
<keyword evidence="2 6" id="KW-0349">Heme</keyword>
<evidence type="ECO:0000256" key="5">
    <source>
        <dbReference type="ARBA" id="ARBA00023008"/>
    </source>
</evidence>
<evidence type="ECO:0000256" key="1">
    <source>
        <dbReference type="ARBA" id="ARBA00010996"/>
    </source>
</evidence>
<reference evidence="10 11" key="1">
    <citation type="submission" date="2020-12" db="EMBL/GenBank/DDBJ databases">
        <title>Pseudomonas schmalbachii sp. nov. isolated from millipede gut.</title>
        <authorList>
            <person name="Shelomi M."/>
        </authorList>
    </citation>
    <scope>NUCLEOTIDE SEQUENCE [LARGE SCALE GENOMIC DNA]</scope>
    <source>
        <strain evidence="10 11">Milli4</strain>
    </source>
</reference>
<accession>A0ABS3TUZ6</accession>
<dbReference type="Pfam" id="PF02630">
    <property type="entry name" value="SCO1-SenC"/>
    <property type="match status" value="1"/>
</dbReference>
<keyword evidence="4 6" id="KW-0408">Iron</keyword>
<dbReference type="Proteomes" id="UP000669060">
    <property type="component" value="Unassembled WGS sequence"/>
</dbReference>
<dbReference type="EMBL" id="JAELYA010000008">
    <property type="protein sequence ID" value="MBO3277496.1"/>
    <property type="molecule type" value="Genomic_DNA"/>
</dbReference>
<protein>
    <submittedName>
        <fullName evidence="10">SCO family protein</fullName>
    </submittedName>
</protein>
<dbReference type="PANTHER" id="PTHR12151">
    <property type="entry name" value="ELECTRON TRANSPORT PROTIN SCO1/SENC FAMILY MEMBER"/>
    <property type="match status" value="1"/>
</dbReference>
<evidence type="ECO:0000256" key="7">
    <source>
        <dbReference type="SAM" id="Phobius"/>
    </source>
</evidence>
<comment type="caution">
    <text evidence="10">The sequence shown here is derived from an EMBL/GenBank/DDBJ whole genome shotgun (WGS) entry which is preliminary data.</text>
</comment>
<dbReference type="PROSITE" id="PS51352">
    <property type="entry name" value="THIOREDOXIN_2"/>
    <property type="match status" value="1"/>
</dbReference>
<evidence type="ECO:0000256" key="2">
    <source>
        <dbReference type="ARBA" id="ARBA00022617"/>
    </source>
</evidence>
<dbReference type="SUPFAM" id="SSF52833">
    <property type="entry name" value="Thioredoxin-like"/>
    <property type="match status" value="1"/>
</dbReference>
<feature type="transmembrane region" description="Helical" evidence="7">
    <location>
        <begin position="7"/>
        <end position="28"/>
    </location>
</feature>
<evidence type="ECO:0000313" key="11">
    <source>
        <dbReference type="Proteomes" id="UP000669060"/>
    </source>
</evidence>
<dbReference type="RefSeq" id="WP_208315792.1">
    <property type="nucleotide sequence ID" value="NZ_JAELYA010000008.1"/>
</dbReference>
<keyword evidence="7" id="KW-1133">Transmembrane helix</keyword>
<organism evidence="10 11">
    <name type="scientific">Pseudomonas schmalbachii</name>
    <dbReference type="NCBI Taxonomy" id="2816993"/>
    <lineage>
        <taxon>Bacteria</taxon>
        <taxon>Pseudomonadati</taxon>
        <taxon>Pseudomonadota</taxon>
        <taxon>Gammaproteobacteria</taxon>
        <taxon>Pseudomonadales</taxon>
        <taxon>Pseudomonadaceae</taxon>
        <taxon>Pseudomonas</taxon>
    </lineage>
</organism>
<name>A0ABS3TUZ6_9PSED</name>
<dbReference type="SUPFAM" id="SSF46626">
    <property type="entry name" value="Cytochrome c"/>
    <property type="match status" value="1"/>
</dbReference>
<dbReference type="InterPro" id="IPR003782">
    <property type="entry name" value="SCO1/SenC"/>
</dbReference>
<dbReference type="InterPro" id="IPR036909">
    <property type="entry name" value="Cyt_c-like_dom_sf"/>
</dbReference>
<dbReference type="Pfam" id="PF00034">
    <property type="entry name" value="Cytochrom_C"/>
    <property type="match status" value="1"/>
</dbReference>
<keyword evidence="3 6" id="KW-0479">Metal-binding</keyword>
<feature type="domain" description="Thioredoxin" evidence="9">
    <location>
        <begin position="41"/>
        <end position="192"/>
    </location>
</feature>
<dbReference type="CDD" id="cd02968">
    <property type="entry name" value="SCO"/>
    <property type="match status" value="1"/>
</dbReference>
<dbReference type="InterPro" id="IPR009056">
    <property type="entry name" value="Cyt_c-like_dom"/>
</dbReference>
<gene>
    <name evidence="10" type="ORF">JFY56_19970</name>
</gene>
<evidence type="ECO:0000313" key="10">
    <source>
        <dbReference type="EMBL" id="MBO3277496.1"/>
    </source>
</evidence>
<keyword evidence="11" id="KW-1185">Reference proteome</keyword>
<comment type="similarity">
    <text evidence="1">Belongs to the SCO1/2 family.</text>
</comment>